<sequence length="807" mass="91706">MNVASVIVDVPAMQTDRTYDYSIPDEWKGSIVPGMRVIVPFGPRKIQGFVIELKEKGEVSKLKSIVEPMDLVPVLNKELLTLGNWLTEKTLCFKISAFQAMLPAAMKAKYEKIFQLEENMSPVELNLSLQRFFQNGKEVSWKAIEENGMLPLVHKEVKKGTVEVIYRVKAKGNKKTVRKLYLNVPEDDLEEVKNSLPPQASKQKQIIEYMSHSAPGGDGILAATLLEEMATTSSTVKSLVNKGVLIEKNVEMYRDPFENRTFEKTSPLSLTSQQDHAIRPILTTIDENKHHTFLLYGVTGSGKTEIYLQSIQRVLQEGKEAIVLVPEISLTPQMVHRFKGRFGNDVAVLHSGLSVGEKYDEWRKIQRKEVKVVVGARSAVFAPFENIGIIIIDEEHETSYKQEENPRYHARDVAIYRGEYHQCPVILGSATPSLESFARASKGVYGLLTLDKRMNDGPLPSVDIVDMREELRKGNRSMFSTELFEKLQDRMEKGEQTVLFLNRRGHSSFIMCRDCGFVLQCPNCDISLTYHRFSNGMKCHYCGYEEGVPTTCPECTSEHIRYFGTGTQKVEEELTKLIPDARIIRMDVDTTSRKGSHEKLLTAFGEGKADILLGTQMIAKGLDFPNITLVGVLSADTMLHLPDFRAAEKTFQLLTQVSGRAGRHMLPGEVVIQTYTPEHYSIELASHHDYNRFYQQEMMMRKMGSYPPFYYITMLTLSHEDLMKVVDIAEKMTNYIRSKLSETTTILGPVASPIPRIKNRYRYQCLIKYKREPNLGTTLKTVLDQYQQQYASQGLTISIDVNPYMMM</sequence>
<keyword evidence="7 12" id="KW-0862">Zinc</keyword>
<feature type="domain" description="Helicase C-terminal" evidence="14">
    <location>
        <begin position="547"/>
        <end position="704"/>
    </location>
</feature>
<evidence type="ECO:0000256" key="5">
    <source>
        <dbReference type="ARBA" id="ARBA00022801"/>
    </source>
</evidence>
<dbReference type="SUPFAM" id="SSF52540">
    <property type="entry name" value="P-loop containing nucleoside triphosphate hydrolases"/>
    <property type="match status" value="2"/>
</dbReference>
<comment type="subunit">
    <text evidence="12">Component of the replication restart primosome.</text>
</comment>
<organism evidence="15 16">
    <name type="scientific">Rossellomorea aquimaris</name>
    <dbReference type="NCBI Taxonomy" id="189382"/>
    <lineage>
        <taxon>Bacteria</taxon>
        <taxon>Bacillati</taxon>
        <taxon>Bacillota</taxon>
        <taxon>Bacilli</taxon>
        <taxon>Bacillales</taxon>
        <taxon>Bacillaceae</taxon>
        <taxon>Rossellomorea</taxon>
    </lineage>
</organism>
<name>A0A366EWX7_9BACI</name>
<dbReference type="FunFam" id="3.40.1440.60:FF:000001">
    <property type="entry name" value="Primosomal protein N"/>
    <property type="match status" value="1"/>
</dbReference>
<dbReference type="HAMAP" id="MF_00983">
    <property type="entry name" value="PriA"/>
    <property type="match status" value="1"/>
</dbReference>
<dbReference type="InterPro" id="IPR027417">
    <property type="entry name" value="P-loop_NTPase"/>
</dbReference>
<feature type="binding site" evidence="12">
    <location>
        <position position="521"/>
    </location>
    <ligand>
        <name>Zn(2+)</name>
        <dbReference type="ChEBI" id="CHEBI:29105"/>
        <label>2</label>
    </ligand>
</feature>
<dbReference type="Pfam" id="PF00271">
    <property type="entry name" value="Helicase_C"/>
    <property type="match status" value="1"/>
</dbReference>
<keyword evidence="3 12" id="KW-0479">Metal-binding</keyword>
<dbReference type="SMART" id="SM00490">
    <property type="entry name" value="HELICc"/>
    <property type="match status" value="1"/>
</dbReference>
<comment type="catalytic activity">
    <reaction evidence="11 12">
        <text>ATP + H2O = ADP + phosphate + H(+)</text>
        <dbReference type="Rhea" id="RHEA:13065"/>
        <dbReference type="ChEBI" id="CHEBI:15377"/>
        <dbReference type="ChEBI" id="CHEBI:15378"/>
        <dbReference type="ChEBI" id="CHEBI:30616"/>
        <dbReference type="ChEBI" id="CHEBI:43474"/>
        <dbReference type="ChEBI" id="CHEBI:456216"/>
        <dbReference type="EC" id="5.6.2.4"/>
    </reaction>
</comment>
<feature type="binding site" evidence="12">
    <location>
        <position position="552"/>
    </location>
    <ligand>
        <name>Zn(2+)</name>
        <dbReference type="ChEBI" id="CHEBI:29105"/>
        <label>1</label>
    </ligand>
</feature>
<comment type="catalytic activity">
    <reaction evidence="12">
        <text>Couples ATP hydrolysis with the unwinding of duplex DNA by translocating in the 3'-5' direction.</text>
        <dbReference type="EC" id="5.6.2.4"/>
    </reaction>
</comment>
<dbReference type="GO" id="GO:0016887">
    <property type="term" value="F:ATP hydrolysis activity"/>
    <property type="evidence" value="ECO:0007669"/>
    <property type="project" value="RHEA"/>
</dbReference>
<comment type="cofactor">
    <cofactor evidence="12">
        <name>Zn(2+)</name>
        <dbReference type="ChEBI" id="CHEBI:29105"/>
    </cofactor>
    <text evidence="12">Binds 2 zinc ions per subunit.</text>
</comment>
<evidence type="ECO:0000256" key="4">
    <source>
        <dbReference type="ARBA" id="ARBA00022741"/>
    </source>
</evidence>
<protein>
    <recommendedName>
        <fullName evidence="12">Replication restart protein PriA</fullName>
    </recommendedName>
    <alternativeName>
        <fullName evidence="12">ATP-dependent DNA helicase PriA</fullName>
        <ecNumber evidence="12">5.6.2.4</ecNumber>
    </alternativeName>
    <alternativeName>
        <fullName evidence="12">DNA 3'-5' helicase PriA</fullName>
    </alternativeName>
</protein>
<evidence type="ECO:0000256" key="7">
    <source>
        <dbReference type="ARBA" id="ARBA00022833"/>
    </source>
</evidence>
<dbReference type="Pfam" id="PF00270">
    <property type="entry name" value="DEAD"/>
    <property type="match status" value="1"/>
</dbReference>
<dbReference type="Pfam" id="PF18074">
    <property type="entry name" value="PriA_C"/>
    <property type="match status" value="1"/>
</dbReference>
<feature type="binding site" evidence="12">
    <location>
        <position position="555"/>
    </location>
    <ligand>
        <name>Zn(2+)</name>
        <dbReference type="ChEBI" id="CHEBI:29105"/>
        <label>1</label>
    </ligand>
</feature>
<dbReference type="PROSITE" id="PS51194">
    <property type="entry name" value="HELICASE_CTER"/>
    <property type="match status" value="1"/>
</dbReference>
<comment type="function">
    <text evidence="12">Initiates the restart of stalled replication forks, which reloads the replicative helicase on sites other than the origin of replication. Recognizes and binds to abandoned replication forks and remodels them to uncover a helicase loading site. Promotes assembly of the primosome at these replication forks.</text>
</comment>
<feature type="binding site" evidence="12">
    <location>
        <position position="539"/>
    </location>
    <ligand>
        <name>Zn(2+)</name>
        <dbReference type="ChEBI" id="CHEBI:29105"/>
        <label>2</label>
    </ligand>
</feature>
<dbReference type="Gene3D" id="3.40.1440.60">
    <property type="entry name" value="PriA, 3(prime) DNA-binding domain"/>
    <property type="match status" value="1"/>
</dbReference>
<comment type="similarity">
    <text evidence="12">Belongs to the helicase family. PriA subfamily.</text>
</comment>
<dbReference type="GO" id="GO:0006269">
    <property type="term" value="P:DNA replication, synthesis of primer"/>
    <property type="evidence" value="ECO:0007669"/>
    <property type="project" value="UniProtKB-KW"/>
</dbReference>
<dbReference type="EMBL" id="QNRJ01000002">
    <property type="protein sequence ID" value="RBP06868.1"/>
    <property type="molecule type" value="Genomic_DNA"/>
</dbReference>
<evidence type="ECO:0000259" key="13">
    <source>
        <dbReference type="PROSITE" id="PS51192"/>
    </source>
</evidence>
<dbReference type="Pfam" id="PF18319">
    <property type="entry name" value="Zn_ribbon_PriA"/>
    <property type="match status" value="1"/>
</dbReference>
<dbReference type="NCBIfam" id="TIGR00595">
    <property type="entry name" value="priA"/>
    <property type="match status" value="1"/>
</dbReference>
<keyword evidence="10 12" id="KW-0413">Isomerase</keyword>
<dbReference type="PROSITE" id="PS51192">
    <property type="entry name" value="HELICASE_ATP_BIND_1"/>
    <property type="match status" value="1"/>
</dbReference>
<evidence type="ECO:0000256" key="9">
    <source>
        <dbReference type="ARBA" id="ARBA00023125"/>
    </source>
</evidence>
<evidence type="ECO:0000256" key="1">
    <source>
        <dbReference type="ARBA" id="ARBA00022515"/>
    </source>
</evidence>
<evidence type="ECO:0000256" key="10">
    <source>
        <dbReference type="ARBA" id="ARBA00023235"/>
    </source>
</evidence>
<dbReference type="InterPro" id="IPR014001">
    <property type="entry name" value="Helicase_ATP-bd"/>
</dbReference>
<dbReference type="GO" id="GO:0043138">
    <property type="term" value="F:3'-5' DNA helicase activity"/>
    <property type="evidence" value="ECO:0007669"/>
    <property type="project" value="UniProtKB-EC"/>
</dbReference>
<dbReference type="Pfam" id="PF17764">
    <property type="entry name" value="PriA_3primeBD"/>
    <property type="match status" value="1"/>
</dbReference>
<dbReference type="InterPro" id="IPR042115">
    <property type="entry name" value="PriA_3primeBD_sf"/>
</dbReference>
<dbReference type="PANTHER" id="PTHR30580">
    <property type="entry name" value="PRIMOSOMAL PROTEIN N"/>
    <property type="match status" value="1"/>
</dbReference>
<dbReference type="InterPro" id="IPR001650">
    <property type="entry name" value="Helicase_C-like"/>
</dbReference>
<dbReference type="InterPro" id="IPR041222">
    <property type="entry name" value="PriA_3primeBD"/>
</dbReference>
<keyword evidence="8 12" id="KW-0067">ATP-binding</keyword>
<dbReference type="OrthoDB" id="9759544at2"/>
<evidence type="ECO:0000256" key="12">
    <source>
        <dbReference type="HAMAP-Rule" id="MF_00983"/>
    </source>
</evidence>
<dbReference type="InterPro" id="IPR005259">
    <property type="entry name" value="PriA"/>
</dbReference>
<dbReference type="GO" id="GO:0006302">
    <property type="term" value="P:double-strand break repair"/>
    <property type="evidence" value="ECO:0007669"/>
    <property type="project" value="InterPro"/>
</dbReference>
<comment type="caution">
    <text evidence="15">The sequence shown here is derived from an EMBL/GenBank/DDBJ whole genome shotgun (WGS) entry which is preliminary data.</text>
</comment>
<evidence type="ECO:0000256" key="3">
    <source>
        <dbReference type="ARBA" id="ARBA00022723"/>
    </source>
</evidence>
<dbReference type="EC" id="5.6.2.4" evidence="12"/>
<dbReference type="CDD" id="cd18804">
    <property type="entry name" value="SF2_C_priA"/>
    <property type="match status" value="1"/>
</dbReference>
<dbReference type="InterPro" id="IPR011545">
    <property type="entry name" value="DEAD/DEAH_box_helicase_dom"/>
</dbReference>
<evidence type="ECO:0000256" key="6">
    <source>
        <dbReference type="ARBA" id="ARBA00022806"/>
    </source>
</evidence>
<proteinExistence type="inferred from homology"/>
<dbReference type="Proteomes" id="UP000252118">
    <property type="component" value="Unassembled WGS sequence"/>
</dbReference>
<evidence type="ECO:0000256" key="11">
    <source>
        <dbReference type="ARBA" id="ARBA00048988"/>
    </source>
</evidence>
<feature type="domain" description="Helicase ATP-binding" evidence="13">
    <location>
        <begin position="284"/>
        <end position="450"/>
    </location>
</feature>
<evidence type="ECO:0000259" key="14">
    <source>
        <dbReference type="PROSITE" id="PS51194"/>
    </source>
</evidence>
<dbReference type="CDD" id="cd17929">
    <property type="entry name" value="DEXHc_priA"/>
    <property type="match status" value="1"/>
</dbReference>
<keyword evidence="2 12" id="KW-0235">DNA replication</keyword>
<keyword evidence="1 12" id="KW-0639">Primosome</keyword>
<evidence type="ECO:0000313" key="15">
    <source>
        <dbReference type="EMBL" id="RBP06868.1"/>
    </source>
</evidence>
<dbReference type="SMART" id="SM00487">
    <property type="entry name" value="DEXDc"/>
    <property type="match status" value="1"/>
</dbReference>
<dbReference type="GO" id="GO:0006270">
    <property type="term" value="P:DNA replication initiation"/>
    <property type="evidence" value="ECO:0007669"/>
    <property type="project" value="TreeGrafter"/>
</dbReference>
<dbReference type="GO" id="GO:0008270">
    <property type="term" value="F:zinc ion binding"/>
    <property type="evidence" value="ECO:0007669"/>
    <property type="project" value="UniProtKB-UniRule"/>
</dbReference>
<dbReference type="RefSeq" id="WP_113968267.1">
    <property type="nucleotide sequence ID" value="NZ_QNRJ01000002.1"/>
</dbReference>
<feature type="binding site" evidence="12">
    <location>
        <position position="542"/>
    </location>
    <ligand>
        <name>Zn(2+)</name>
        <dbReference type="ChEBI" id="CHEBI:29105"/>
        <label>2</label>
    </ligand>
</feature>
<feature type="binding site" evidence="12">
    <location>
        <position position="515"/>
    </location>
    <ligand>
        <name>Zn(2+)</name>
        <dbReference type="ChEBI" id="CHEBI:29105"/>
        <label>1</label>
    </ligand>
</feature>
<dbReference type="GO" id="GO:0003677">
    <property type="term" value="F:DNA binding"/>
    <property type="evidence" value="ECO:0007669"/>
    <property type="project" value="UniProtKB-UniRule"/>
</dbReference>
<reference evidence="15 16" key="1">
    <citation type="submission" date="2018-06" db="EMBL/GenBank/DDBJ databases">
        <title>Freshwater and sediment microbial communities from various areas in North America, analyzing microbe dynamics in response to fracking.</title>
        <authorList>
            <person name="Lamendella R."/>
        </authorList>
    </citation>
    <scope>NUCLEOTIDE SEQUENCE [LARGE SCALE GENOMIC DNA]</scope>
    <source>
        <strain evidence="15 16">97B</strain>
    </source>
</reference>
<evidence type="ECO:0000313" key="16">
    <source>
        <dbReference type="Proteomes" id="UP000252118"/>
    </source>
</evidence>
<feature type="binding site" evidence="12">
    <location>
        <position position="512"/>
    </location>
    <ligand>
        <name>Zn(2+)</name>
        <dbReference type="ChEBI" id="CHEBI:29105"/>
        <label>1</label>
    </ligand>
</feature>
<dbReference type="Gene3D" id="3.40.50.300">
    <property type="entry name" value="P-loop containing nucleotide triphosphate hydrolases"/>
    <property type="match status" value="2"/>
</dbReference>
<gene>
    <name evidence="12" type="primary">priA</name>
    <name evidence="15" type="ORF">DET59_102251</name>
</gene>
<dbReference type="GO" id="GO:0005524">
    <property type="term" value="F:ATP binding"/>
    <property type="evidence" value="ECO:0007669"/>
    <property type="project" value="UniProtKB-UniRule"/>
</dbReference>
<dbReference type="InterPro" id="IPR041236">
    <property type="entry name" value="PriA_C"/>
</dbReference>
<feature type="binding site" evidence="12">
    <location>
        <position position="524"/>
    </location>
    <ligand>
        <name>Zn(2+)</name>
        <dbReference type="ChEBI" id="CHEBI:29105"/>
        <label>2</label>
    </ligand>
</feature>
<dbReference type="NCBIfam" id="NF004066">
    <property type="entry name" value="PRK05580.1-3"/>
    <property type="match status" value="1"/>
</dbReference>
<accession>A0A366EWX7</accession>
<keyword evidence="5 12" id="KW-0378">Hydrolase</keyword>
<evidence type="ECO:0000256" key="8">
    <source>
        <dbReference type="ARBA" id="ARBA00022840"/>
    </source>
</evidence>
<keyword evidence="4 12" id="KW-0547">Nucleotide-binding</keyword>
<dbReference type="FunFam" id="3.40.50.300:FF:000489">
    <property type="entry name" value="Primosome assembly protein PriA"/>
    <property type="match status" value="1"/>
</dbReference>
<dbReference type="PANTHER" id="PTHR30580:SF0">
    <property type="entry name" value="PRIMOSOMAL PROTEIN N"/>
    <property type="match status" value="1"/>
</dbReference>
<dbReference type="GO" id="GO:0006310">
    <property type="term" value="P:DNA recombination"/>
    <property type="evidence" value="ECO:0007669"/>
    <property type="project" value="InterPro"/>
</dbReference>
<dbReference type="InterPro" id="IPR040498">
    <property type="entry name" value="PriA_CRR"/>
</dbReference>
<dbReference type="AlphaFoldDB" id="A0A366EWX7"/>
<dbReference type="GO" id="GO:1990077">
    <property type="term" value="C:primosome complex"/>
    <property type="evidence" value="ECO:0007669"/>
    <property type="project" value="UniProtKB-UniRule"/>
</dbReference>
<evidence type="ECO:0000256" key="2">
    <source>
        <dbReference type="ARBA" id="ARBA00022705"/>
    </source>
</evidence>
<keyword evidence="6 12" id="KW-0347">Helicase</keyword>
<keyword evidence="9 12" id="KW-0238">DNA-binding</keyword>